<reference evidence="7 8" key="1">
    <citation type="journal article" date="2009" name="Nat. Genet.">
        <title>The genome of the cucumber, Cucumis sativus L.</title>
        <authorList>
            <person name="Huang S."/>
            <person name="Li R."/>
            <person name="Zhang Z."/>
            <person name="Li L."/>
            <person name="Gu X."/>
            <person name="Fan W."/>
            <person name="Lucas W.J."/>
            <person name="Wang X."/>
            <person name="Xie B."/>
            <person name="Ni P."/>
            <person name="Ren Y."/>
            <person name="Zhu H."/>
            <person name="Li J."/>
            <person name="Lin K."/>
            <person name="Jin W."/>
            <person name="Fei Z."/>
            <person name="Li G."/>
            <person name="Staub J."/>
            <person name="Kilian A."/>
            <person name="van der Vossen E.A."/>
            <person name="Wu Y."/>
            <person name="Guo J."/>
            <person name="He J."/>
            <person name="Jia Z."/>
            <person name="Ren Y."/>
            <person name="Tian G."/>
            <person name="Lu Y."/>
            <person name="Ruan J."/>
            <person name="Qian W."/>
            <person name="Wang M."/>
            <person name="Huang Q."/>
            <person name="Li B."/>
            <person name="Xuan Z."/>
            <person name="Cao J."/>
            <person name="Asan"/>
            <person name="Wu Z."/>
            <person name="Zhang J."/>
            <person name="Cai Q."/>
            <person name="Bai Y."/>
            <person name="Zhao B."/>
            <person name="Han Y."/>
            <person name="Li Y."/>
            <person name="Li X."/>
            <person name="Wang S."/>
            <person name="Shi Q."/>
            <person name="Liu S."/>
            <person name="Cho W.K."/>
            <person name="Kim J.Y."/>
            <person name="Xu Y."/>
            <person name="Heller-Uszynska K."/>
            <person name="Miao H."/>
            <person name="Cheng Z."/>
            <person name="Zhang S."/>
            <person name="Wu J."/>
            <person name="Yang Y."/>
            <person name="Kang H."/>
            <person name="Li M."/>
            <person name="Liang H."/>
            <person name="Ren X."/>
            <person name="Shi Z."/>
            <person name="Wen M."/>
            <person name="Jian M."/>
            <person name="Yang H."/>
            <person name="Zhang G."/>
            <person name="Yang Z."/>
            <person name="Chen R."/>
            <person name="Liu S."/>
            <person name="Li J."/>
            <person name="Ma L."/>
            <person name="Liu H."/>
            <person name="Zhou Y."/>
            <person name="Zhao J."/>
            <person name="Fang X."/>
            <person name="Li G."/>
            <person name="Fang L."/>
            <person name="Li Y."/>
            <person name="Liu D."/>
            <person name="Zheng H."/>
            <person name="Zhang Y."/>
            <person name="Qin N."/>
            <person name="Li Z."/>
            <person name="Yang G."/>
            <person name="Yang S."/>
            <person name="Bolund L."/>
            <person name="Kristiansen K."/>
            <person name="Zheng H."/>
            <person name="Li S."/>
            <person name="Zhang X."/>
            <person name="Yang H."/>
            <person name="Wang J."/>
            <person name="Sun R."/>
            <person name="Zhang B."/>
            <person name="Jiang S."/>
            <person name="Wang J."/>
            <person name="Du Y."/>
            <person name="Li S."/>
        </authorList>
    </citation>
    <scope>NUCLEOTIDE SEQUENCE [LARGE SCALE GENOMIC DNA]</scope>
    <source>
        <strain evidence="8">cv. 9930</strain>
    </source>
</reference>
<keyword evidence="3 6" id="KW-0812">Transmembrane</keyword>
<comment type="subcellular location">
    <subcellularLocation>
        <location evidence="1">Membrane</location>
    </subcellularLocation>
</comment>
<keyword evidence="4 6" id="KW-1133">Transmembrane helix</keyword>
<reference evidence="7 8" key="4">
    <citation type="journal article" date="2011" name="BMC Genomics">
        <title>RNA-Seq improves annotation of protein-coding genes in the cucumber genome.</title>
        <authorList>
            <person name="Li Z."/>
            <person name="Zhang Z."/>
            <person name="Yan P."/>
            <person name="Huang S."/>
            <person name="Fei Z."/>
            <person name="Lin K."/>
        </authorList>
    </citation>
    <scope>NUCLEOTIDE SEQUENCE [LARGE SCALE GENOMIC DNA]</scope>
    <source>
        <strain evidence="8">cv. 9930</strain>
    </source>
</reference>
<evidence type="ECO:0000256" key="4">
    <source>
        <dbReference type="ARBA" id="ARBA00022989"/>
    </source>
</evidence>
<organism evidence="7 8">
    <name type="scientific">Cucumis sativus</name>
    <name type="common">Cucumber</name>
    <dbReference type="NCBI Taxonomy" id="3659"/>
    <lineage>
        <taxon>Eukaryota</taxon>
        <taxon>Viridiplantae</taxon>
        <taxon>Streptophyta</taxon>
        <taxon>Embryophyta</taxon>
        <taxon>Tracheophyta</taxon>
        <taxon>Spermatophyta</taxon>
        <taxon>Magnoliopsida</taxon>
        <taxon>eudicotyledons</taxon>
        <taxon>Gunneridae</taxon>
        <taxon>Pentapetalae</taxon>
        <taxon>rosids</taxon>
        <taxon>fabids</taxon>
        <taxon>Cucurbitales</taxon>
        <taxon>Cucurbitaceae</taxon>
        <taxon>Benincaseae</taxon>
        <taxon>Cucumis</taxon>
    </lineage>
</organism>
<evidence type="ECO:0000256" key="1">
    <source>
        <dbReference type="ARBA" id="ARBA00004370"/>
    </source>
</evidence>
<evidence type="ECO:0000313" key="8">
    <source>
        <dbReference type="Proteomes" id="UP000029981"/>
    </source>
</evidence>
<feature type="transmembrane region" description="Helical" evidence="6">
    <location>
        <begin position="197"/>
        <end position="216"/>
    </location>
</feature>
<dbReference type="GO" id="GO:0016020">
    <property type="term" value="C:membrane"/>
    <property type="evidence" value="ECO:0007669"/>
    <property type="project" value="UniProtKB-SubCell"/>
</dbReference>
<dbReference type="PANTHER" id="PTHR31113:SF6">
    <property type="entry name" value="UPF0496 PROTEIN 3"/>
    <property type="match status" value="1"/>
</dbReference>
<evidence type="ECO:0000313" key="7">
    <source>
        <dbReference type="EMBL" id="KGN50304.1"/>
    </source>
</evidence>
<dbReference type="PANTHER" id="PTHR31113">
    <property type="entry name" value="UPF0496 PROTEIN 3-RELATED"/>
    <property type="match status" value="1"/>
</dbReference>
<gene>
    <name evidence="7" type="ORF">Csa_5G166480</name>
</gene>
<evidence type="ECO:0000256" key="2">
    <source>
        <dbReference type="ARBA" id="ARBA00009074"/>
    </source>
</evidence>
<dbReference type="OMA" id="NDELEHM"/>
<keyword evidence="5 6" id="KW-0472">Membrane</keyword>
<keyword evidence="8" id="KW-1185">Reference proteome</keyword>
<evidence type="ECO:0000256" key="3">
    <source>
        <dbReference type="ARBA" id="ARBA00022692"/>
    </source>
</evidence>
<dbReference type="Gramene" id="KGN50304">
    <property type="protein sequence ID" value="KGN50304"/>
    <property type="gene ID" value="Csa_5G166480"/>
</dbReference>
<name>A0A0A0KN20_CUCSA</name>
<comment type="similarity">
    <text evidence="2">Belongs to the UPF0496 family.</text>
</comment>
<evidence type="ECO:0000256" key="6">
    <source>
        <dbReference type="SAM" id="Phobius"/>
    </source>
</evidence>
<proteinExistence type="inferred from homology"/>
<reference evidence="7 8" key="3">
    <citation type="journal article" date="2010" name="BMC Genomics">
        <title>Transcriptome sequencing and comparative analysis of cucumber flowers with different sex types.</title>
        <authorList>
            <person name="Guo S."/>
            <person name="Zheng Y."/>
            <person name="Joung J.G."/>
            <person name="Liu S."/>
            <person name="Zhang Z."/>
            <person name="Crasta O.R."/>
            <person name="Sobral B.W."/>
            <person name="Xu Y."/>
            <person name="Huang S."/>
            <person name="Fei Z."/>
        </authorList>
    </citation>
    <scope>NUCLEOTIDE SEQUENCE [LARGE SCALE GENOMIC DNA]</scope>
    <source>
        <strain evidence="8">cv. 9930</strain>
    </source>
</reference>
<dbReference type="AlphaFoldDB" id="A0A0A0KN20"/>
<dbReference type="Proteomes" id="UP000029981">
    <property type="component" value="Chromosome 5"/>
</dbReference>
<sequence>MKHGGQHVINYPVDTDVGEEYANAFRTESYIDFWTRVVALNNGDNLTAQVSLESTTATRLSSYRLFVEHLLDPPQPTIKTILTAHLGPNSCSLLLDHYFSHTANASLLCSRILKQIVHLRLKLHSLDQNKQEFNHDDSHFKQLLVRLFEFSNDSTPNSFVPYCMEQVQIIQNGCSKLLKRLEYSRDKTRDKLKRVRYFQHSSAGFLVAITASFTVIVVTHGIALFVAAPGFLVGAIKLAKKSRKLAKEVAQLNVAAKGTYTLNRDFDTIGRLVARLSHELEHMKVMAKFWLDKGGDKRWAIDELARQLNQSHENFNQQLDELEEHLYLCFMTINRARNLVVKEILNLSKPIKISYL</sequence>
<protein>
    <submittedName>
        <fullName evidence="7">Uncharacterized protein</fullName>
    </submittedName>
</protein>
<dbReference type="EMBL" id="CM002926">
    <property type="protein sequence ID" value="KGN50304.1"/>
    <property type="molecule type" value="Genomic_DNA"/>
</dbReference>
<evidence type="ECO:0000256" key="5">
    <source>
        <dbReference type="ARBA" id="ARBA00023136"/>
    </source>
</evidence>
<accession>A0A0A0KN20</accession>
<dbReference type="STRING" id="3659.A0A0A0KN20"/>
<dbReference type="InterPro" id="IPR007749">
    <property type="entry name" value="DUF677"/>
</dbReference>
<dbReference type="eggNOG" id="ENOG502QU17">
    <property type="taxonomic scope" value="Eukaryota"/>
</dbReference>
<reference evidence="7 8" key="2">
    <citation type="journal article" date="2009" name="PLoS ONE">
        <title>An integrated genetic and cytogenetic map of the cucumber genome.</title>
        <authorList>
            <person name="Ren Y."/>
            <person name="Zhang Z."/>
            <person name="Liu J."/>
            <person name="Staub J.E."/>
            <person name="Han Y."/>
            <person name="Cheng Z."/>
            <person name="Li X."/>
            <person name="Lu J."/>
            <person name="Miao H."/>
            <person name="Kang H."/>
            <person name="Xie B."/>
            <person name="Gu X."/>
            <person name="Wang X."/>
            <person name="Du Y."/>
            <person name="Jin W."/>
            <person name="Huang S."/>
        </authorList>
    </citation>
    <scope>NUCLEOTIDE SEQUENCE [LARGE SCALE GENOMIC DNA]</scope>
    <source>
        <strain evidence="8">cv. 9930</strain>
    </source>
</reference>
<dbReference type="Pfam" id="PF05055">
    <property type="entry name" value="DUF677"/>
    <property type="match status" value="1"/>
</dbReference>